<protein>
    <recommendedName>
        <fullName evidence="4">N6-adenosine-methyltransferase MT-A70-like</fullName>
    </recommendedName>
</protein>
<organism evidence="2 3">
    <name type="scientific">Haematococcus lacustris</name>
    <name type="common">Green alga</name>
    <name type="synonym">Haematococcus pluvialis</name>
    <dbReference type="NCBI Taxonomy" id="44745"/>
    <lineage>
        <taxon>Eukaryota</taxon>
        <taxon>Viridiplantae</taxon>
        <taxon>Chlorophyta</taxon>
        <taxon>core chlorophytes</taxon>
        <taxon>Chlorophyceae</taxon>
        <taxon>CS clade</taxon>
        <taxon>Chlamydomonadales</taxon>
        <taxon>Haematococcaceae</taxon>
        <taxon>Haematococcus</taxon>
    </lineage>
</organism>
<gene>
    <name evidence="2" type="ORF">HaLaN_02645</name>
</gene>
<evidence type="ECO:0000313" key="3">
    <source>
        <dbReference type="Proteomes" id="UP000485058"/>
    </source>
</evidence>
<dbReference type="SUPFAM" id="SSF53335">
    <property type="entry name" value="S-adenosyl-L-methionine-dependent methyltransferases"/>
    <property type="match status" value="1"/>
</dbReference>
<dbReference type="Pfam" id="PF05063">
    <property type="entry name" value="MT-A70"/>
    <property type="match status" value="1"/>
</dbReference>
<dbReference type="GO" id="GO:0005634">
    <property type="term" value="C:nucleus"/>
    <property type="evidence" value="ECO:0007669"/>
    <property type="project" value="TreeGrafter"/>
</dbReference>
<reference evidence="2 3" key="1">
    <citation type="submission" date="2020-02" db="EMBL/GenBank/DDBJ databases">
        <title>Draft genome sequence of Haematococcus lacustris strain NIES-144.</title>
        <authorList>
            <person name="Morimoto D."/>
            <person name="Nakagawa S."/>
            <person name="Yoshida T."/>
            <person name="Sawayama S."/>
        </authorList>
    </citation>
    <scope>NUCLEOTIDE SEQUENCE [LARGE SCALE GENOMIC DNA]</scope>
    <source>
        <strain evidence="2 3">NIES-144</strain>
    </source>
</reference>
<dbReference type="PROSITE" id="PS51143">
    <property type="entry name" value="MT_A70"/>
    <property type="match status" value="1"/>
</dbReference>
<evidence type="ECO:0000313" key="2">
    <source>
        <dbReference type="EMBL" id="GFH07791.1"/>
    </source>
</evidence>
<dbReference type="GO" id="GO:0008168">
    <property type="term" value="F:methyltransferase activity"/>
    <property type="evidence" value="ECO:0007669"/>
    <property type="project" value="TreeGrafter"/>
</dbReference>
<dbReference type="GO" id="GO:0036396">
    <property type="term" value="C:RNA N6-methyladenosine methyltransferase complex"/>
    <property type="evidence" value="ECO:0007669"/>
    <property type="project" value="TreeGrafter"/>
</dbReference>
<dbReference type="PANTHER" id="PTHR12829:SF2">
    <property type="entry name" value="N6-ADENOSINE-METHYLTRANSFERASE MT-A70-LIKE"/>
    <property type="match status" value="1"/>
</dbReference>
<dbReference type="EMBL" id="BLLF01000116">
    <property type="protein sequence ID" value="GFH07791.1"/>
    <property type="molecule type" value="Genomic_DNA"/>
</dbReference>
<proteinExistence type="inferred from homology"/>
<comment type="similarity">
    <text evidence="1">Belongs to the MT-A70-like family.</text>
</comment>
<dbReference type="PANTHER" id="PTHR12829">
    <property type="entry name" value="N6-ADENOSINE-METHYLTRANSFERASE"/>
    <property type="match status" value="1"/>
</dbReference>
<dbReference type="InterPro" id="IPR029063">
    <property type="entry name" value="SAM-dependent_MTases_sf"/>
</dbReference>
<accession>A0A699YEE4</accession>
<comment type="caution">
    <text evidence="2">The sequence shown here is derived from an EMBL/GenBank/DDBJ whole genome shotgun (WGS) entry which is preliminary data.</text>
</comment>
<dbReference type="InterPro" id="IPR007757">
    <property type="entry name" value="MT-A70-like"/>
</dbReference>
<keyword evidence="3" id="KW-1185">Reference proteome</keyword>
<evidence type="ECO:0000256" key="1">
    <source>
        <dbReference type="PROSITE-ProRule" id="PRU00489"/>
    </source>
</evidence>
<dbReference type="AlphaFoldDB" id="A0A699YEE4"/>
<evidence type="ECO:0008006" key="4">
    <source>
        <dbReference type="Google" id="ProtNLM"/>
    </source>
</evidence>
<name>A0A699YEE4_HAELA</name>
<sequence>MEDEEMRNMNISCLQDDGAIFMWVTGRAMELGRECLKLWGYDRVDELIWVKTNQLNRLIRTGRTGHWLNHSKEHCLVGVKGKPALNKFVDCDVVVAEVRETSRKPDEMYPLLERLSPGTRKLEAGILAWP</sequence>
<dbReference type="Proteomes" id="UP000485058">
    <property type="component" value="Unassembled WGS sequence"/>
</dbReference>